<evidence type="ECO:0000256" key="8">
    <source>
        <dbReference type="SAM" id="MobiDB-lite"/>
    </source>
</evidence>
<dbReference type="InterPro" id="IPR001394">
    <property type="entry name" value="Peptidase_C19_UCH"/>
</dbReference>
<accession>A0A0D0VCJ6</accession>
<feature type="compositionally biased region" description="Pro residues" evidence="8">
    <location>
        <begin position="288"/>
        <end position="297"/>
    </location>
</feature>
<evidence type="ECO:0000256" key="6">
    <source>
        <dbReference type="ARBA" id="ARBA00022801"/>
    </source>
</evidence>
<dbReference type="PROSITE" id="PS00972">
    <property type="entry name" value="USP_1"/>
    <property type="match status" value="1"/>
</dbReference>
<feature type="domain" description="USP" evidence="9">
    <location>
        <begin position="947"/>
        <end position="1306"/>
    </location>
</feature>
<keyword evidence="5" id="KW-0833">Ubl conjugation pathway</keyword>
<feature type="compositionally biased region" description="Low complexity" evidence="8">
    <location>
        <begin position="250"/>
        <end position="272"/>
    </location>
</feature>
<feature type="compositionally biased region" description="Polar residues" evidence="8">
    <location>
        <begin position="752"/>
        <end position="765"/>
    </location>
</feature>
<gene>
    <name evidence="10" type="ORF">I312_05594</name>
</gene>
<dbReference type="EMBL" id="KN847990">
    <property type="protein sequence ID" value="KIR45261.1"/>
    <property type="molecule type" value="Genomic_DNA"/>
</dbReference>
<name>A0A0D0VCJ6_CRYGA</name>
<dbReference type="PANTHER" id="PTHR21646">
    <property type="entry name" value="UBIQUITIN CARBOXYL-TERMINAL HYDROLASE"/>
    <property type="match status" value="1"/>
</dbReference>
<feature type="compositionally biased region" description="Low complexity" evidence="8">
    <location>
        <begin position="819"/>
        <end position="839"/>
    </location>
</feature>
<dbReference type="OrthoDB" id="292964at2759"/>
<protein>
    <recommendedName>
        <fullName evidence="3">ubiquitinyl hydrolase 1</fullName>
        <ecNumber evidence="3">3.4.19.12</ecNumber>
    </recommendedName>
</protein>
<dbReference type="PANTHER" id="PTHR21646:SF95">
    <property type="entry name" value="UBIQUITIN CARBOXYL-TERMINAL HYDROLASE 4-RELATED"/>
    <property type="match status" value="1"/>
</dbReference>
<feature type="compositionally biased region" description="Pro residues" evidence="8">
    <location>
        <begin position="220"/>
        <end position="234"/>
    </location>
</feature>
<feature type="compositionally biased region" description="Polar residues" evidence="8">
    <location>
        <begin position="118"/>
        <end position="127"/>
    </location>
</feature>
<reference evidence="10" key="1">
    <citation type="submission" date="2015-01" db="EMBL/GenBank/DDBJ databases">
        <title>The Genome Sequence of Cryptococcus gattii CA1280.</title>
        <authorList>
            <consortium name="The Broad Institute Genomics Platform"/>
            <person name="Cuomo C."/>
            <person name="Litvintseva A."/>
            <person name="Chen Y."/>
            <person name="Heitman J."/>
            <person name="Sun S."/>
            <person name="Springer D."/>
            <person name="Dromer F."/>
            <person name="Young S."/>
            <person name="Zeng Q."/>
            <person name="Gargeya S."/>
            <person name="Abouelleil A."/>
            <person name="Alvarado L."/>
            <person name="Chapman S.B."/>
            <person name="Gainer-Dewar J."/>
            <person name="Goldberg J."/>
            <person name="Griggs A."/>
            <person name="Gujja S."/>
            <person name="Hansen M."/>
            <person name="Howarth C."/>
            <person name="Imamovic A."/>
            <person name="Larimer J."/>
            <person name="Murphy C."/>
            <person name="Naylor J."/>
            <person name="Pearson M."/>
            <person name="Priest M."/>
            <person name="Roberts A."/>
            <person name="Saif S."/>
            <person name="Shea T."/>
            <person name="Sykes S."/>
            <person name="Wortman J."/>
            <person name="Nusbaum C."/>
            <person name="Birren B."/>
        </authorList>
    </citation>
    <scope>NUCLEOTIDE SEQUENCE [LARGE SCALE GENOMIC DNA]</scope>
    <source>
        <strain evidence="10">CA1280</strain>
    </source>
</reference>
<dbReference type="InterPro" id="IPR036873">
    <property type="entry name" value="Rhodanese-like_dom_sf"/>
</dbReference>
<evidence type="ECO:0000256" key="5">
    <source>
        <dbReference type="ARBA" id="ARBA00022786"/>
    </source>
</evidence>
<dbReference type="HOGENOM" id="CLU_005922_2_1_1"/>
<keyword evidence="4" id="KW-0645">Protease</keyword>
<feature type="compositionally biased region" description="Low complexity" evidence="8">
    <location>
        <begin position="407"/>
        <end position="418"/>
    </location>
</feature>
<comment type="catalytic activity">
    <reaction evidence="1">
        <text>Thiol-dependent hydrolysis of ester, thioester, amide, peptide and isopeptide bonds formed by the C-terminal Gly of ubiquitin (a 76-residue protein attached to proteins as an intracellular targeting signal).</text>
        <dbReference type="EC" id="3.4.19.12"/>
    </reaction>
</comment>
<dbReference type="GO" id="GO:0016579">
    <property type="term" value="P:protein deubiquitination"/>
    <property type="evidence" value="ECO:0007669"/>
    <property type="project" value="InterPro"/>
</dbReference>
<feature type="region of interest" description="Disordered" evidence="8">
    <location>
        <begin position="739"/>
        <end position="781"/>
    </location>
</feature>
<evidence type="ECO:0000256" key="2">
    <source>
        <dbReference type="ARBA" id="ARBA00009085"/>
    </source>
</evidence>
<dbReference type="GO" id="GO:0004843">
    <property type="term" value="F:cysteine-type deubiquitinase activity"/>
    <property type="evidence" value="ECO:0007669"/>
    <property type="project" value="UniProtKB-EC"/>
</dbReference>
<feature type="region of interest" description="Disordered" evidence="8">
    <location>
        <begin position="115"/>
        <end position="449"/>
    </location>
</feature>
<dbReference type="GO" id="GO:0006508">
    <property type="term" value="P:proteolysis"/>
    <property type="evidence" value="ECO:0007669"/>
    <property type="project" value="UniProtKB-KW"/>
</dbReference>
<dbReference type="InterPro" id="IPR028889">
    <property type="entry name" value="USP"/>
</dbReference>
<dbReference type="PROSITE" id="PS00973">
    <property type="entry name" value="USP_2"/>
    <property type="match status" value="1"/>
</dbReference>
<evidence type="ECO:0000256" key="4">
    <source>
        <dbReference type="ARBA" id="ARBA00022670"/>
    </source>
</evidence>
<evidence type="ECO:0000313" key="10">
    <source>
        <dbReference type="EMBL" id="KIR45261.1"/>
    </source>
</evidence>
<sequence>MTRPPSPPSFAGLQLSQLLQYASDDNGTGHYPPKVWFERACYNADKAKLAERKQSKEDMFVSYSRACQSYVNVAMHDDWPDVKKKDPQLAARVKDFKPMYDSFVAKAKALKEELRQAEASSSAQPKSESLKPPVSRQRSGPEITSIGNIRDRMQALAGHGMEVGTVQSKRLSREAPAKAPKPAALSSMTSSAARSRSGSESRPSPTTTNGRQIVVTASSKPPPTPSQEKPPPSAPVSVQATGSSSRSRRSTLSSEGQGLSASIGSAAASPAQSPMPTPVAGPSRSPLPSIPSSPQPLPASHRPLPSPEPPRSSIPIKSSDMESRPEDGLAEFERAFPSLSEFGKQWDGDSLQSDSNSHDMNHTPKYPKPPTQPPISEEDTIPGLPYLPSVPISKPGLPPPPSRPDVSAFSPPSASSSAQTLGQPPVARGASPPKPDVGSGVGLHRPASTPMPNIAGLDLLDMPNGDVAQIKAIGGGKSEALNFPETISSLPQYSPTPSHPIPITGHPLPQPPSHPPASEPAQPAPKPKEKPKFPFSNSITPDELREYFLNPSVEMLFLDIRPEDEWKKGYVGKEYEKRGARVEVVWLDPTVLLREGMTASKLEDALSLSPAVQREAFQNRHKYDLVIVYDARSPVWPKEGPLSRLWDMLFMGLDEKRLQRNPVILVGGYEKWRGFIKMRAARHAHPAKGKGVRNGLNGYTMMRSDVASPAPSEVSVKKANREAPVYQASQYAKSIAENFGAGPQSMRGDSYRPSTHSHSQSQPYTPTYRHHHSRTGSTYSFHGAIAAPPQASIHPGPGARRRSDYIEHTGQSYSGSTATSPSIQSTSTTPQPQQQYYTSPPLPASNSMTPSISSMASPRASIDYPQAHALAKVSVPMPPPAVARPMERHDAYTSAHAQSLVPTASGYGKLPPQGQVTRSQAMRGLDSVSAGGKDKVGYWRDVVLGITGLKNLGNTCYMNSTIQCLSATYPFSTFFLDGTFSRSINKENPLGTKGELAKAWAELLRVLWSEKYEFLSPMTFRKQITHFAPQFLGSDQHDSQEFLSFVLDGLHEDLNRIKRKPPPVEMTPEREAMLESAPPEVASEREWAIYRQRNDSLIVDLFQGQYRNRLECLTCHKTSTTYDAFMYMSLPVPSGKTKVVIQELIDEFVKAEVMEKENAWYCPRCKTNRRASKTLTIARLPPVLLIQLKRFTTRDGLFWDKSETPVIFPIRGLDLTRYLPGPAGSSVGSGRQVGPDGTFDPRAQVGPFKYDLYGVSNHMGTLSSGHYTAFVKSKEGWKYCEDSQVMSAQEKDVISRPAYILFYKRVPG</sequence>
<feature type="region of interest" description="Disordered" evidence="8">
    <location>
        <begin position="1058"/>
        <end position="1077"/>
    </location>
</feature>
<proteinExistence type="inferred from homology"/>
<dbReference type="InterPro" id="IPR018200">
    <property type="entry name" value="USP_CS"/>
</dbReference>
<dbReference type="SUPFAM" id="SSF52821">
    <property type="entry name" value="Rhodanese/Cell cycle control phosphatase"/>
    <property type="match status" value="1"/>
</dbReference>
<dbReference type="CDD" id="cd02674">
    <property type="entry name" value="Peptidase_C19R"/>
    <property type="match status" value="1"/>
</dbReference>
<evidence type="ECO:0000256" key="3">
    <source>
        <dbReference type="ARBA" id="ARBA00012759"/>
    </source>
</evidence>
<dbReference type="SUPFAM" id="SSF54001">
    <property type="entry name" value="Cysteine proteinases"/>
    <property type="match status" value="1"/>
</dbReference>
<feature type="compositionally biased region" description="Pro residues" evidence="8">
    <location>
        <begin position="508"/>
        <end position="525"/>
    </location>
</feature>
<dbReference type="InterPro" id="IPR050185">
    <property type="entry name" value="Ub_carboxyl-term_hydrolase"/>
</dbReference>
<feature type="compositionally biased region" description="Low complexity" evidence="8">
    <location>
        <begin position="177"/>
        <end position="208"/>
    </location>
</feature>
<feature type="compositionally biased region" description="Polar residues" evidence="8">
    <location>
        <begin position="844"/>
        <end position="856"/>
    </location>
</feature>
<dbReference type="Pfam" id="PF00443">
    <property type="entry name" value="UCH"/>
    <property type="match status" value="1"/>
</dbReference>
<keyword evidence="6" id="KW-0378">Hydrolase</keyword>
<dbReference type="EC" id="3.4.19.12" evidence="3"/>
<dbReference type="InterPro" id="IPR038765">
    <property type="entry name" value="Papain-like_cys_pep_sf"/>
</dbReference>
<dbReference type="PROSITE" id="PS50235">
    <property type="entry name" value="USP_3"/>
    <property type="match status" value="1"/>
</dbReference>
<feature type="compositionally biased region" description="Basic and acidic residues" evidence="8">
    <location>
        <begin position="319"/>
        <end position="334"/>
    </location>
</feature>
<dbReference type="Gene3D" id="3.90.70.10">
    <property type="entry name" value="Cysteine proteinases"/>
    <property type="match status" value="1"/>
</dbReference>
<evidence type="ECO:0000256" key="7">
    <source>
        <dbReference type="ARBA" id="ARBA00022807"/>
    </source>
</evidence>
<feature type="compositionally biased region" description="Polar residues" evidence="8">
    <location>
        <begin position="487"/>
        <end position="496"/>
    </location>
</feature>
<dbReference type="Gene3D" id="3.40.250.10">
    <property type="entry name" value="Rhodanese-like domain"/>
    <property type="match status" value="1"/>
</dbReference>
<feature type="region of interest" description="Disordered" evidence="8">
    <location>
        <begin position="487"/>
        <end position="536"/>
    </location>
</feature>
<comment type="similarity">
    <text evidence="2">Belongs to the peptidase C19 family.</text>
</comment>
<feature type="region of interest" description="Disordered" evidence="8">
    <location>
        <begin position="810"/>
        <end position="858"/>
    </location>
</feature>
<organism evidence="10">
    <name type="scientific">Cryptococcus bacillisporus CA1280</name>
    <dbReference type="NCBI Taxonomy" id="1296109"/>
    <lineage>
        <taxon>Eukaryota</taxon>
        <taxon>Fungi</taxon>
        <taxon>Dikarya</taxon>
        <taxon>Basidiomycota</taxon>
        <taxon>Agaricomycotina</taxon>
        <taxon>Tremellomycetes</taxon>
        <taxon>Tremellales</taxon>
        <taxon>Cryptococcaceae</taxon>
        <taxon>Cryptococcus</taxon>
        <taxon>Cryptococcus gattii species complex</taxon>
    </lineage>
</organism>
<evidence type="ECO:0000256" key="1">
    <source>
        <dbReference type="ARBA" id="ARBA00000707"/>
    </source>
</evidence>
<evidence type="ECO:0000259" key="9">
    <source>
        <dbReference type="PROSITE" id="PS50235"/>
    </source>
</evidence>
<keyword evidence="7" id="KW-0788">Thiol protease</keyword>